<dbReference type="Gramene" id="KZN00293">
    <property type="protein sequence ID" value="KZN00293"/>
    <property type="gene ID" value="DCAR_009047"/>
</dbReference>
<keyword evidence="1" id="KW-1133">Transmembrane helix</keyword>
<dbReference type="EMBL" id="LNRQ01000003">
    <property type="protein sequence ID" value="KZN00293.1"/>
    <property type="molecule type" value="Genomic_DNA"/>
</dbReference>
<keyword evidence="1" id="KW-0812">Transmembrane</keyword>
<dbReference type="AlphaFoldDB" id="A0A162AFB7"/>
<organism evidence="2">
    <name type="scientific">Daucus carota subsp. sativus</name>
    <name type="common">Carrot</name>
    <dbReference type="NCBI Taxonomy" id="79200"/>
    <lineage>
        <taxon>Eukaryota</taxon>
        <taxon>Viridiplantae</taxon>
        <taxon>Streptophyta</taxon>
        <taxon>Embryophyta</taxon>
        <taxon>Tracheophyta</taxon>
        <taxon>Spermatophyta</taxon>
        <taxon>Magnoliopsida</taxon>
        <taxon>eudicotyledons</taxon>
        <taxon>Gunneridae</taxon>
        <taxon>Pentapetalae</taxon>
        <taxon>asterids</taxon>
        <taxon>campanulids</taxon>
        <taxon>Apiales</taxon>
        <taxon>Apiaceae</taxon>
        <taxon>Apioideae</taxon>
        <taxon>Scandiceae</taxon>
        <taxon>Daucinae</taxon>
        <taxon>Daucus</taxon>
        <taxon>Daucus sect. Daucus</taxon>
    </lineage>
</organism>
<evidence type="ECO:0000313" key="3">
    <source>
        <dbReference type="EMBL" id="WOG90989.1"/>
    </source>
</evidence>
<dbReference type="InterPro" id="IPR034571">
    <property type="entry name" value="APEM9"/>
</dbReference>
<evidence type="ECO:0000313" key="2">
    <source>
        <dbReference type="EMBL" id="KZN00293.1"/>
    </source>
</evidence>
<dbReference type="STRING" id="79200.A0A162AFB7"/>
<keyword evidence="1" id="KW-0472">Membrane</keyword>
<dbReference type="PANTHER" id="PTHR36361:SF1">
    <property type="entry name" value="PROTEIN APEM9"/>
    <property type="match status" value="1"/>
</dbReference>
<dbReference type="EMBL" id="CP093345">
    <property type="protein sequence ID" value="WOG90989.1"/>
    <property type="molecule type" value="Genomic_DNA"/>
</dbReference>
<proteinExistence type="predicted"/>
<gene>
    <name evidence="2" type="ORF">DCAR_009047</name>
    <name evidence="3" type="ORF">DCAR_0310237</name>
</gene>
<evidence type="ECO:0000313" key="4">
    <source>
        <dbReference type="Proteomes" id="UP000077755"/>
    </source>
</evidence>
<dbReference type="PANTHER" id="PTHR36361">
    <property type="entry name" value="PROTEIN APEM9"/>
    <property type="match status" value="1"/>
</dbReference>
<dbReference type="KEGG" id="dcr:108211111"/>
<sequence>MSSTNSTWDEIDRSESYLVCCMYEEAESSSASLLKQLLKEGCDEIEIDAGEFNDMLESAGMVFVQSLNQLGRTSEILKELKMLFGSVSIIPIQVFLTGVCFQMQEGLSDVRESLEEFLSMWECVDDEHYIRASTEKDLDNLVGYGGPASIEVDKYLEVVEVYVVTLLAVLQRDLNFAISWVEKASLPEQKRQELLRRLNSMYAYKATSLSQGNSLKEQDVDTRSAMVSDNANLRSVSDNAAKETIMRLSKQRVPGISWFRNITLRFGNAELVISSRGILLGCLILLTYYFVRRKQADLKRVLKRQALNVKKAVTDLWQLAFSYQVNPLAAVQPLPPASHGGR</sequence>
<dbReference type="OrthoDB" id="1919407at2759"/>
<protein>
    <recommendedName>
        <fullName evidence="5">3-phosphoinositide-dependent protein kinase-1</fullName>
    </recommendedName>
</protein>
<reference evidence="3" key="2">
    <citation type="submission" date="2022-03" db="EMBL/GenBank/DDBJ databases">
        <title>Draft title - Genomic analysis of global carrot germplasm unveils the trajectory of domestication and the origin of high carotenoid orange carrot.</title>
        <authorList>
            <person name="Iorizzo M."/>
            <person name="Ellison S."/>
            <person name="Senalik D."/>
            <person name="Macko-Podgorni A."/>
            <person name="Grzebelus D."/>
            <person name="Bostan H."/>
            <person name="Rolling W."/>
            <person name="Curaba J."/>
            <person name="Simon P."/>
        </authorList>
    </citation>
    <scope>NUCLEOTIDE SEQUENCE</scope>
    <source>
        <tissue evidence="3">Leaf</tissue>
    </source>
</reference>
<dbReference type="OMA" id="FGNTRFS"/>
<name>A0A162AFB7_DAUCS</name>
<dbReference type="Proteomes" id="UP000077755">
    <property type="component" value="Chromosome 3"/>
</dbReference>
<dbReference type="GO" id="GO:0015919">
    <property type="term" value="P:peroxisomal membrane transport"/>
    <property type="evidence" value="ECO:0007669"/>
    <property type="project" value="InterPro"/>
</dbReference>
<keyword evidence="4" id="KW-1185">Reference proteome</keyword>
<feature type="transmembrane region" description="Helical" evidence="1">
    <location>
        <begin position="271"/>
        <end position="291"/>
    </location>
</feature>
<evidence type="ECO:0000256" key="1">
    <source>
        <dbReference type="SAM" id="Phobius"/>
    </source>
</evidence>
<evidence type="ECO:0008006" key="5">
    <source>
        <dbReference type="Google" id="ProtNLM"/>
    </source>
</evidence>
<reference evidence="2" key="1">
    <citation type="journal article" date="2016" name="Nat. Genet.">
        <title>A high-quality carrot genome assembly provides new insights into carotenoid accumulation and asterid genome evolution.</title>
        <authorList>
            <person name="Iorizzo M."/>
            <person name="Ellison S."/>
            <person name="Senalik D."/>
            <person name="Zeng P."/>
            <person name="Satapoomin P."/>
            <person name="Huang J."/>
            <person name="Bowman M."/>
            <person name="Iovene M."/>
            <person name="Sanseverino W."/>
            <person name="Cavagnaro P."/>
            <person name="Yildiz M."/>
            <person name="Macko-Podgorni A."/>
            <person name="Moranska E."/>
            <person name="Grzebelus E."/>
            <person name="Grzebelus D."/>
            <person name="Ashrafi H."/>
            <person name="Zheng Z."/>
            <person name="Cheng S."/>
            <person name="Spooner D."/>
            <person name="Van Deynze A."/>
            <person name="Simon P."/>
        </authorList>
    </citation>
    <scope>NUCLEOTIDE SEQUENCE [LARGE SCALE GENOMIC DNA]</scope>
    <source>
        <tissue evidence="2">Leaf</tissue>
    </source>
</reference>
<accession>A0A162AFB7</accession>